<accession>A0AAN7T745</accession>
<evidence type="ECO:0000256" key="1">
    <source>
        <dbReference type="SAM" id="MobiDB-lite"/>
    </source>
</evidence>
<name>A0AAN7T745_9EURO</name>
<reference evidence="2 3" key="1">
    <citation type="submission" date="2023-08" db="EMBL/GenBank/DDBJ databases">
        <title>Black Yeasts Isolated from many extreme environments.</title>
        <authorList>
            <person name="Coleine C."/>
            <person name="Stajich J.E."/>
            <person name="Selbmann L."/>
        </authorList>
    </citation>
    <scope>NUCLEOTIDE SEQUENCE [LARGE SCALE GENOMIC DNA]</scope>
    <source>
        <strain evidence="2 3">CCFEE 5910</strain>
    </source>
</reference>
<dbReference type="Proteomes" id="UP001309876">
    <property type="component" value="Unassembled WGS sequence"/>
</dbReference>
<comment type="caution">
    <text evidence="2">The sequence shown here is derived from an EMBL/GenBank/DDBJ whole genome shotgun (WGS) entry which is preliminary data.</text>
</comment>
<organism evidence="2 3">
    <name type="scientific">Lithohypha guttulata</name>
    <dbReference type="NCBI Taxonomy" id="1690604"/>
    <lineage>
        <taxon>Eukaryota</taxon>
        <taxon>Fungi</taxon>
        <taxon>Dikarya</taxon>
        <taxon>Ascomycota</taxon>
        <taxon>Pezizomycotina</taxon>
        <taxon>Eurotiomycetes</taxon>
        <taxon>Chaetothyriomycetidae</taxon>
        <taxon>Chaetothyriales</taxon>
        <taxon>Trichomeriaceae</taxon>
        <taxon>Lithohypha</taxon>
    </lineage>
</organism>
<feature type="compositionally biased region" description="Polar residues" evidence="1">
    <location>
        <begin position="573"/>
        <end position="582"/>
    </location>
</feature>
<evidence type="ECO:0000313" key="2">
    <source>
        <dbReference type="EMBL" id="KAK5091674.1"/>
    </source>
</evidence>
<feature type="region of interest" description="Disordered" evidence="1">
    <location>
        <begin position="1"/>
        <end position="113"/>
    </location>
</feature>
<feature type="compositionally biased region" description="Polar residues" evidence="1">
    <location>
        <begin position="47"/>
        <end position="56"/>
    </location>
</feature>
<dbReference type="AlphaFoldDB" id="A0AAN7T745"/>
<feature type="compositionally biased region" description="Polar residues" evidence="1">
    <location>
        <begin position="8"/>
        <end position="39"/>
    </location>
</feature>
<keyword evidence="3" id="KW-1185">Reference proteome</keyword>
<dbReference type="EMBL" id="JAVRRJ010000001">
    <property type="protein sequence ID" value="KAK5091674.1"/>
    <property type="molecule type" value="Genomic_DNA"/>
</dbReference>
<protein>
    <submittedName>
        <fullName evidence="2">Uncharacterized protein</fullName>
    </submittedName>
</protein>
<evidence type="ECO:0000313" key="3">
    <source>
        <dbReference type="Proteomes" id="UP001309876"/>
    </source>
</evidence>
<gene>
    <name evidence="2" type="ORF">LTR05_001859</name>
</gene>
<sequence length="582" mass="64681">MDLRESLTVPNRFQDTDGVTQGSSDGCPRTITSGGSLSDQEAGRHSSAATSIQGHSTGKRSVIQEEDQESGFENLTTPIEPAVSLSPTSIHPSHEPATVSSEDDLEPSTSAEVKERARLDAILDALRRVEKLRTQVNDKRARAKENAMLMRNLQTHLLPLIRRFVTQIKERLPHIKMEDSGTWEEDFVEIEDSLSRIEAAGQKFDAQQRSILDLDYESTILERVIYNDHVSVNPENTDDPKLLNDFDDVTAADDFLPLDMDRLLSNDEEADFAGSAASSLDLQAQSGLGGDVFYDTDEELEDTAEFISEAFVEDGLREKLLNDTLLTPRTTKERLTAYAKEERPEATSGEGDQFVFVDVEEPMFDANNAKLLENGTKQFSRSHFQNLTRWLLYGRPVSDHFVSNDHTSKHAESLQAVPSLAFLRESMLHLLEAILMRKVGSAASINIVETEAGRNASQLRSFVESWMWDPWTATGYKASSEENGLFEELNPWKLSLVRDIGARDARCPKSPIASQTLDAATSAGDSAAPNRPRSRSLKRASPEEQLDIAEGQYALNGTNPSAKPRHDFVADQQIHTRSTSFP</sequence>
<feature type="region of interest" description="Disordered" evidence="1">
    <location>
        <begin position="511"/>
        <end position="582"/>
    </location>
</feature>
<proteinExistence type="predicted"/>